<reference evidence="6 7" key="1">
    <citation type="submission" date="2018-05" db="EMBL/GenBank/DDBJ databases">
        <title>The draft genome of strain NS-104.</title>
        <authorList>
            <person name="Hang P."/>
            <person name="Jiang J."/>
        </authorList>
    </citation>
    <scope>NUCLEOTIDE SEQUENCE [LARGE SCALE GENOMIC DNA]</scope>
    <source>
        <strain evidence="6 7">NS-104</strain>
    </source>
</reference>
<dbReference type="EMBL" id="QFBC01000006">
    <property type="protein sequence ID" value="PWE55320.1"/>
    <property type="molecule type" value="Genomic_DNA"/>
</dbReference>
<dbReference type="GO" id="GO:0046052">
    <property type="term" value="P:UTP catabolic process"/>
    <property type="evidence" value="ECO:0007669"/>
    <property type="project" value="TreeGrafter"/>
</dbReference>
<dbReference type="GO" id="GO:0046076">
    <property type="term" value="P:dTTP catabolic process"/>
    <property type="evidence" value="ECO:0007669"/>
    <property type="project" value="TreeGrafter"/>
</dbReference>
<keyword evidence="6" id="KW-0378">Hydrolase</keyword>
<evidence type="ECO:0000256" key="3">
    <source>
        <dbReference type="ARBA" id="ARBA00066372"/>
    </source>
</evidence>
<sequence>MEASKDISRLIDIMAALRNPQGGCPWDIVQTFETIKPYTIEEAYEVADAIERNDLDDLCDELGDLLLQVVFHARMAEEAGAFAFGDVVEAITAKMIRRHPHVFAVSGAETADDVKLQWDDIKRQEKALRAARRAKSGIVEDFKAGHLGSVQRSFPALTEALKIQERAAKVGFDWSEPEPILDKIEEEIAELREALKEGRKDKVADELGDLIFAVVNIGRHVKADPEQALRGTNTKFRRRFHHIETELAANGENLDDATLERMEALWQAAKQIERALG</sequence>
<evidence type="ECO:0000313" key="6">
    <source>
        <dbReference type="EMBL" id="PWE55320.1"/>
    </source>
</evidence>
<dbReference type="GO" id="GO:0046061">
    <property type="term" value="P:dATP catabolic process"/>
    <property type="evidence" value="ECO:0007669"/>
    <property type="project" value="TreeGrafter"/>
</dbReference>
<name>A0A2U2DPT9_9HYPH</name>
<dbReference type="InterPro" id="IPR011551">
    <property type="entry name" value="NTP_PyrPHydrolase_MazG"/>
</dbReference>
<dbReference type="GO" id="GO:0046081">
    <property type="term" value="P:dUTP catabolic process"/>
    <property type="evidence" value="ECO:0007669"/>
    <property type="project" value="TreeGrafter"/>
</dbReference>
<comment type="similarity">
    <text evidence="2">Belongs to the nucleoside triphosphate pyrophosphohydrolase family.</text>
</comment>
<dbReference type="NCBIfam" id="TIGR00444">
    <property type="entry name" value="mazG"/>
    <property type="match status" value="1"/>
</dbReference>
<dbReference type="AlphaFoldDB" id="A0A2U2DPT9"/>
<dbReference type="Gene3D" id="1.10.287.1080">
    <property type="entry name" value="MazG-like"/>
    <property type="match status" value="2"/>
</dbReference>
<dbReference type="NCBIfam" id="NF007113">
    <property type="entry name" value="PRK09562.1"/>
    <property type="match status" value="1"/>
</dbReference>
<feature type="domain" description="NTP pyrophosphohydrolase MazG-like" evidence="5">
    <location>
        <begin position="177"/>
        <end position="242"/>
    </location>
</feature>
<evidence type="ECO:0000256" key="1">
    <source>
        <dbReference type="ARBA" id="ARBA00052141"/>
    </source>
</evidence>
<dbReference type="Proteomes" id="UP000245252">
    <property type="component" value="Unassembled WGS sequence"/>
</dbReference>
<dbReference type="RefSeq" id="WP_109459018.1">
    <property type="nucleotide sequence ID" value="NZ_QFBC01000006.1"/>
</dbReference>
<accession>A0A2U2DPT9</accession>
<dbReference type="PANTHER" id="PTHR30522">
    <property type="entry name" value="NUCLEOSIDE TRIPHOSPHATE PYROPHOSPHOHYDROLASE"/>
    <property type="match status" value="1"/>
</dbReference>
<dbReference type="CDD" id="cd11528">
    <property type="entry name" value="NTP-PPase_MazG_Nterm"/>
    <property type="match status" value="1"/>
</dbReference>
<organism evidence="6 7">
    <name type="scientific">Metarhizobium album</name>
    <dbReference type="NCBI Taxonomy" id="2182425"/>
    <lineage>
        <taxon>Bacteria</taxon>
        <taxon>Pseudomonadati</taxon>
        <taxon>Pseudomonadota</taxon>
        <taxon>Alphaproteobacteria</taxon>
        <taxon>Hyphomicrobiales</taxon>
        <taxon>Rhizobiaceae</taxon>
        <taxon>Metarhizobium</taxon>
    </lineage>
</organism>
<dbReference type="InterPro" id="IPR048011">
    <property type="entry name" value="NTP-PPase_MazG-like_C"/>
</dbReference>
<dbReference type="GO" id="GO:0046047">
    <property type="term" value="P:TTP catabolic process"/>
    <property type="evidence" value="ECO:0007669"/>
    <property type="project" value="TreeGrafter"/>
</dbReference>
<evidence type="ECO:0000259" key="5">
    <source>
        <dbReference type="Pfam" id="PF03819"/>
    </source>
</evidence>
<dbReference type="Pfam" id="PF03819">
    <property type="entry name" value="MazG"/>
    <property type="match status" value="2"/>
</dbReference>
<evidence type="ECO:0000313" key="7">
    <source>
        <dbReference type="Proteomes" id="UP000245252"/>
    </source>
</evidence>
<dbReference type="GO" id="GO:0047693">
    <property type="term" value="F:ATP diphosphatase activity"/>
    <property type="evidence" value="ECO:0007669"/>
    <property type="project" value="UniProtKB-EC"/>
</dbReference>
<keyword evidence="7" id="KW-1185">Reference proteome</keyword>
<protein>
    <recommendedName>
        <fullName evidence="4">Nucleoside triphosphate pyrophosphohydrolase</fullName>
        <ecNumber evidence="3">3.6.1.8</ecNumber>
    </recommendedName>
</protein>
<gene>
    <name evidence="6" type="ORF">DEM27_14725</name>
</gene>
<comment type="caution">
    <text evidence="6">The sequence shown here is derived from an EMBL/GenBank/DDBJ whole genome shotgun (WGS) entry which is preliminary data.</text>
</comment>
<proteinExistence type="inferred from homology"/>
<evidence type="ECO:0000256" key="4">
    <source>
        <dbReference type="ARBA" id="ARBA00074799"/>
    </source>
</evidence>
<comment type="catalytic activity">
    <reaction evidence="1">
        <text>ATP + H2O = AMP + diphosphate + H(+)</text>
        <dbReference type="Rhea" id="RHEA:14245"/>
        <dbReference type="ChEBI" id="CHEBI:15377"/>
        <dbReference type="ChEBI" id="CHEBI:15378"/>
        <dbReference type="ChEBI" id="CHEBI:30616"/>
        <dbReference type="ChEBI" id="CHEBI:33019"/>
        <dbReference type="ChEBI" id="CHEBI:456215"/>
        <dbReference type="EC" id="3.6.1.8"/>
    </reaction>
</comment>
<feature type="domain" description="NTP pyrophosphohydrolase MazG-like" evidence="5">
    <location>
        <begin position="30"/>
        <end position="103"/>
    </location>
</feature>
<dbReference type="SUPFAM" id="SSF101386">
    <property type="entry name" value="all-alpha NTP pyrophosphatases"/>
    <property type="match status" value="2"/>
</dbReference>
<dbReference type="FunFam" id="1.10.287.1080:FF:000003">
    <property type="entry name" value="Nucleoside triphosphate pyrophosphohydrolase"/>
    <property type="match status" value="1"/>
</dbReference>
<dbReference type="FunFam" id="1.10.287.1080:FF:000001">
    <property type="entry name" value="Nucleoside triphosphate pyrophosphohydrolase"/>
    <property type="match status" value="1"/>
</dbReference>
<dbReference type="InterPro" id="IPR004518">
    <property type="entry name" value="MazG-like_dom"/>
</dbReference>
<dbReference type="PANTHER" id="PTHR30522:SF0">
    <property type="entry name" value="NUCLEOSIDE TRIPHOSPHATE PYROPHOSPHOHYDROLASE"/>
    <property type="match status" value="1"/>
</dbReference>
<dbReference type="GO" id="GO:0006950">
    <property type="term" value="P:response to stress"/>
    <property type="evidence" value="ECO:0007669"/>
    <property type="project" value="UniProtKB-ARBA"/>
</dbReference>
<dbReference type="EC" id="3.6.1.8" evidence="3"/>
<dbReference type="CDD" id="cd11529">
    <property type="entry name" value="NTP-PPase_MazG_Cterm"/>
    <property type="match status" value="1"/>
</dbReference>
<evidence type="ECO:0000256" key="2">
    <source>
        <dbReference type="ARBA" id="ARBA00061115"/>
    </source>
</evidence>
<dbReference type="GO" id="GO:0006203">
    <property type="term" value="P:dGTP catabolic process"/>
    <property type="evidence" value="ECO:0007669"/>
    <property type="project" value="TreeGrafter"/>
</dbReference>
<dbReference type="OrthoDB" id="9808939at2"/>
<dbReference type="InterPro" id="IPR048015">
    <property type="entry name" value="NTP-PPase_MazG-like_N"/>
</dbReference>